<feature type="coiled-coil region" evidence="1">
    <location>
        <begin position="65"/>
        <end position="109"/>
    </location>
</feature>
<sequence>LPIHLMRGFSSSLWTGIVTSSQIVSLTLLLFSNTREKRAVARSKNRRQKSAQTQLPDRTLLEYARKRQAVEKKVLEEGRKELEEEKMKIEEERKRLAVEKVEVEKMRNEMDQKTKVRGRNFEEESDREEEMTFPDGGIQVLGLLGFGKGKRQYLVSNEGLRKGCLPQQLMLYPGFSTMTEGKVDDLVENFKEVLNKENYEELHLPFSENVRPPLEEALVKMSEVFTLEQSSSLRSHTLAPKAFLASLKAMLATVQHVSFMYYYMYYCFLFTSVCTAHLNVL</sequence>
<gene>
    <name evidence="3" type="ORF">CAPTEDRAFT_208898</name>
</gene>
<evidence type="ECO:0000313" key="3">
    <source>
        <dbReference type="EMBL" id="ELU13800.1"/>
    </source>
</evidence>
<feature type="transmembrane region" description="Helical" evidence="2">
    <location>
        <begin position="260"/>
        <end position="280"/>
    </location>
</feature>
<evidence type="ECO:0000256" key="2">
    <source>
        <dbReference type="SAM" id="Phobius"/>
    </source>
</evidence>
<evidence type="ECO:0000256" key="1">
    <source>
        <dbReference type="SAM" id="Coils"/>
    </source>
</evidence>
<keyword evidence="1" id="KW-0175">Coiled coil</keyword>
<dbReference type="EMBL" id="KB295003">
    <property type="protein sequence ID" value="ELU13800.1"/>
    <property type="molecule type" value="Genomic_DNA"/>
</dbReference>
<feature type="transmembrane region" description="Helical" evidence="2">
    <location>
        <begin position="12"/>
        <end position="32"/>
    </location>
</feature>
<keyword evidence="2" id="KW-1133">Transmembrane helix</keyword>
<name>R7VDP5_CAPTE</name>
<reference evidence="3" key="1">
    <citation type="journal article" date="2013" name="Nature">
        <title>Insights into bilaterian evolution from three spiralian genomes.</title>
        <authorList>
            <person name="Simakov O."/>
            <person name="Marletaz F."/>
            <person name="Cho S.J."/>
            <person name="Edsinger-Gonzales E."/>
            <person name="Havlak P."/>
            <person name="Hellsten U."/>
            <person name="Kuo D.H."/>
            <person name="Larsson T."/>
            <person name="Lv J."/>
            <person name="Arendt D."/>
            <person name="Savage R."/>
            <person name="Osoegawa K."/>
            <person name="de Jong P."/>
            <person name="Grimwood J."/>
            <person name="Chapman J.A."/>
            <person name="Shapiro H."/>
            <person name="Aerts A."/>
            <person name="Otillar R.P."/>
            <person name="Terry A.Y."/>
            <person name="Boore J.L."/>
            <person name="Grigoriev I.V."/>
            <person name="Lindberg D.R."/>
            <person name="Seaver E.C."/>
            <person name="Weisblat D.A."/>
            <person name="Putnam N.H."/>
            <person name="Rokhsar D.S."/>
        </authorList>
    </citation>
    <scope>NUCLEOTIDE SEQUENCE</scope>
    <source>
        <strain evidence="3">I ESC-2004</strain>
    </source>
</reference>
<protein>
    <submittedName>
        <fullName evidence="3">Uncharacterized protein</fullName>
    </submittedName>
</protein>
<keyword evidence="2" id="KW-0812">Transmembrane</keyword>
<keyword evidence="2" id="KW-0472">Membrane</keyword>
<accession>R7VDP5</accession>
<dbReference type="HOGENOM" id="CLU_100735_0_0_1"/>
<organism evidence="3">
    <name type="scientific">Capitella teleta</name>
    <name type="common">Polychaete worm</name>
    <dbReference type="NCBI Taxonomy" id="283909"/>
    <lineage>
        <taxon>Eukaryota</taxon>
        <taxon>Metazoa</taxon>
        <taxon>Spiralia</taxon>
        <taxon>Lophotrochozoa</taxon>
        <taxon>Annelida</taxon>
        <taxon>Polychaeta</taxon>
        <taxon>Sedentaria</taxon>
        <taxon>Scolecida</taxon>
        <taxon>Capitellidae</taxon>
        <taxon>Capitella</taxon>
    </lineage>
</organism>
<dbReference type="AlphaFoldDB" id="R7VDP5"/>
<proteinExistence type="predicted"/>
<feature type="non-terminal residue" evidence="3">
    <location>
        <position position="1"/>
    </location>
</feature>